<organism evidence="2">
    <name type="scientific">Darwinula stevensoni</name>
    <dbReference type="NCBI Taxonomy" id="69355"/>
    <lineage>
        <taxon>Eukaryota</taxon>
        <taxon>Metazoa</taxon>
        <taxon>Ecdysozoa</taxon>
        <taxon>Arthropoda</taxon>
        <taxon>Crustacea</taxon>
        <taxon>Oligostraca</taxon>
        <taxon>Ostracoda</taxon>
        <taxon>Podocopa</taxon>
        <taxon>Podocopida</taxon>
        <taxon>Darwinulocopina</taxon>
        <taxon>Darwinuloidea</taxon>
        <taxon>Darwinulidae</taxon>
        <taxon>Darwinula</taxon>
    </lineage>
</organism>
<dbReference type="InterPro" id="IPR003599">
    <property type="entry name" value="Ig_sub"/>
</dbReference>
<protein>
    <recommendedName>
        <fullName evidence="1">Ig-like domain-containing protein</fullName>
    </recommendedName>
</protein>
<sequence>MLEKYGRLSLTSVENSGRYFCLHHTLNGSCVSRQQYFCRQGITEGVRFWTRVEIKGDIVREKFSSLQALFITEAASGTDLNTPYILGSAEVATGSLLTLQCLVSSPESGNLSLQWIYPGPKDKVRITQRTFSSGLHLNQLTVRETTSKDNGTYFCIATADNIIKAACHHVIVRGGHVRVTPRETRVRAYLGEKTVSWKVKVDAEPEPKIILKRDEMELPQGMKFEVEKNLAKKCVIIRINDITREDLGNYTLVAQVGGKKGEAHFQLGLKRP</sequence>
<keyword evidence="3" id="KW-1185">Reference proteome</keyword>
<feature type="domain" description="Ig-like" evidence="1">
    <location>
        <begin position="83"/>
        <end position="158"/>
    </location>
</feature>
<dbReference type="Gene3D" id="2.60.40.10">
    <property type="entry name" value="Immunoglobulins"/>
    <property type="match status" value="2"/>
</dbReference>
<dbReference type="OrthoDB" id="10012075at2759"/>
<dbReference type="SMART" id="SM00409">
    <property type="entry name" value="IG"/>
    <property type="match status" value="2"/>
</dbReference>
<dbReference type="EMBL" id="LR901494">
    <property type="protein sequence ID" value="CAD7248751.1"/>
    <property type="molecule type" value="Genomic_DNA"/>
</dbReference>
<proteinExistence type="predicted"/>
<dbReference type="Proteomes" id="UP000677054">
    <property type="component" value="Unassembled WGS sequence"/>
</dbReference>
<dbReference type="InterPro" id="IPR036179">
    <property type="entry name" value="Ig-like_dom_sf"/>
</dbReference>
<evidence type="ECO:0000259" key="1">
    <source>
        <dbReference type="PROSITE" id="PS50835"/>
    </source>
</evidence>
<dbReference type="EMBL" id="CAJPEV010001977">
    <property type="protein sequence ID" value="CAG0895159.1"/>
    <property type="molecule type" value="Genomic_DNA"/>
</dbReference>
<evidence type="ECO:0000313" key="2">
    <source>
        <dbReference type="EMBL" id="CAD7248751.1"/>
    </source>
</evidence>
<dbReference type="PROSITE" id="PS50835">
    <property type="entry name" value="IG_LIKE"/>
    <property type="match status" value="1"/>
</dbReference>
<gene>
    <name evidence="2" type="ORF">DSTB1V02_LOCUS8560</name>
</gene>
<dbReference type="AlphaFoldDB" id="A0A7R9A841"/>
<dbReference type="InterPro" id="IPR013783">
    <property type="entry name" value="Ig-like_fold"/>
</dbReference>
<dbReference type="SUPFAM" id="SSF48726">
    <property type="entry name" value="Immunoglobulin"/>
    <property type="match status" value="1"/>
</dbReference>
<dbReference type="InterPro" id="IPR013151">
    <property type="entry name" value="Immunoglobulin_dom"/>
</dbReference>
<name>A0A7R9A841_9CRUS</name>
<dbReference type="Pfam" id="PF07679">
    <property type="entry name" value="I-set"/>
    <property type="match status" value="1"/>
</dbReference>
<dbReference type="Pfam" id="PF00047">
    <property type="entry name" value="ig"/>
    <property type="match status" value="1"/>
</dbReference>
<dbReference type="InterPro" id="IPR007110">
    <property type="entry name" value="Ig-like_dom"/>
</dbReference>
<dbReference type="InterPro" id="IPR013098">
    <property type="entry name" value="Ig_I-set"/>
</dbReference>
<evidence type="ECO:0000313" key="3">
    <source>
        <dbReference type="Proteomes" id="UP000677054"/>
    </source>
</evidence>
<accession>A0A7R9A841</accession>
<reference evidence="2" key="1">
    <citation type="submission" date="2020-11" db="EMBL/GenBank/DDBJ databases">
        <authorList>
            <person name="Tran Van P."/>
        </authorList>
    </citation>
    <scope>NUCLEOTIDE SEQUENCE</scope>
</reference>